<sequence length="479" mass="54698">MAQYTVLTLLLTAALFLASCQIGKPYARPEMQLPEQLDTLQQDSTTIADYKWWEIYSDTTLQRLIDQALEYNKDLNMAASRVRQLAQMKRIDFAEFFPQFDAHISSEDENMNYGGNNLDMDFEHQTLVDIAWEVDLWGNLRWKRDISMAEFLASIENQRALQMSIIAQVAESYFELVALDNELSIVQQTLEARKEGLHLAHIRFTGGLTSEMAYQQANVELAKTMTLVPDLERRIEKKESEIAFLTGSFPKRIERNRLPEEISLPDTLPVGLPSTLLERRPDIRRAEQQLVAANAAVGASYTDMFPRLRLTSHLGLESDALKTFLVSPYTFVYGIIGAPIFEFGKNRALWRAKQAAYEEAVYAYEKAVLKAFKEVHNAIVDFHKIAEIYESRLQLEQASKTAVELAQLQYINGVIGYLDLLDAQRGYFDAQLSLSNAMRDKQIMLVNLYKALGGGWDYEPMTIKTKTAKEKAQQQEKTE</sequence>
<gene>
    <name evidence="3" type="ORF">IAC51_09245</name>
</gene>
<keyword evidence="2" id="KW-1134">Transmembrane beta strand</keyword>
<dbReference type="EMBL" id="JADIMV010000161">
    <property type="protein sequence ID" value="MBO8440816.1"/>
    <property type="molecule type" value="Genomic_DNA"/>
</dbReference>
<organism evidence="3 4">
    <name type="scientific">Candidatus Aphodosoma intestinipullorum</name>
    <dbReference type="NCBI Taxonomy" id="2840674"/>
    <lineage>
        <taxon>Bacteria</taxon>
        <taxon>Pseudomonadati</taxon>
        <taxon>Bacteroidota</taxon>
        <taxon>Bacteroidia</taxon>
        <taxon>Bacteroidales</taxon>
        <taxon>Candidatus Aphodosoma</taxon>
    </lineage>
</organism>
<keyword evidence="2" id="KW-0564">Palmitate</keyword>
<name>A0A940DLK2_9BACT</name>
<dbReference type="Gene3D" id="2.20.200.10">
    <property type="entry name" value="Outer membrane efflux proteins (OEP)"/>
    <property type="match status" value="1"/>
</dbReference>
<evidence type="ECO:0000256" key="2">
    <source>
        <dbReference type="RuleBase" id="RU362097"/>
    </source>
</evidence>
<dbReference type="PANTHER" id="PTHR30203">
    <property type="entry name" value="OUTER MEMBRANE CATION EFFLUX PROTEIN"/>
    <property type="match status" value="1"/>
</dbReference>
<evidence type="ECO:0000313" key="3">
    <source>
        <dbReference type="EMBL" id="MBO8440816.1"/>
    </source>
</evidence>
<dbReference type="InterPro" id="IPR010131">
    <property type="entry name" value="MdtP/NodT-like"/>
</dbReference>
<dbReference type="PANTHER" id="PTHR30203:SF33">
    <property type="entry name" value="BLR4455 PROTEIN"/>
    <property type="match status" value="1"/>
</dbReference>
<dbReference type="NCBIfam" id="TIGR01845">
    <property type="entry name" value="outer_NodT"/>
    <property type="match status" value="1"/>
</dbReference>
<evidence type="ECO:0000256" key="1">
    <source>
        <dbReference type="ARBA" id="ARBA00007613"/>
    </source>
</evidence>
<evidence type="ECO:0000313" key="4">
    <source>
        <dbReference type="Proteomes" id="UP000712007"/>
    </source>
</evidence>
<protein>
    <submittedName>
        <fullName evidence="3">Efflux transporter outer membrane subunit</fullName>
    </submittedName>
</protein>
<keyword evidence="2" id="KW-0472">Membrane</keyword>
<dbReference type="SUPFAM" id="SSF56954">
    <property type="entry name" value="Outer membrane efflux proteins (OEP)"/>
    <property type="match status" value="1"/>
</dbReference>
<dbReference type="GO" id="GO:0015562">
    <property type="term" value="F:efflux transmembrane transporter activity"/>
    <property type="evidence" value="ECO:0007669"/>
    <property type="project" value="InterPro"/>
</dbReference>
<proteinExistence type="inferred from homology"/>
<comment type="similarity">
    <text evidence="1 2">Belongs to the outer membrane factor (OMF) (TC 1.B.17) family.</text>
</comment>
<comment type="subcellular location">
    <subcellularLocation>
        <location evidence="2">Cell membrane</location>
        <topology evidence="2">Lipid-anchor</topology>
    </subcellularLocation>
</comment>
<dbReference type="AlphaFoldDB" id="A0A940DLK2"/>
<reference evidence="3" key="2">
    <citation type="journal article" date="2021" name="PeerJ">
        <title>Extensive microbial diversity within the chicken gut microbiome revealed by metagenomics and culture.</title>
        <authorList>
            <person name="Gilroy R."/>
            <person name="Ravi A."/>
            <person name="Getino M."/>
            <person name="Pursley I."/>
            <person name="Horton D.L."/>
            <person name="Alikhan N.F."/>
            <person name="Baker D."/>
            <person name="Gharbi K."/>
            <person name="Hall N."/>
            <person name="Watson M."/>
            <person name="Adriaenssens E.M."/>
            <person name="Foster-Nyarko E."/>
            <person name="Jarju S."/>
            <person name="Secka A."/>
            <person name="Antonio M."/>
            <person name="Oren A."/>
            <person name="Chaudhuri R.R."/>
            <person name="La Ragione R."/>
            <person name="Hildebrand F."/>
            <person name="Pallen M.J."/>
        </authorList>
    </citation>
    <scope>NUCLEOTIDE SEQUENCE</scope>
    <source>
        <strain evidence="3">3924</strain>
    </source>
</reference>
<dbReference type="Proteomes" id="UP000712007">
    <property type="component" value="Unassembled WGS sequence"/>
</dbReference>
<dbReference type="Pfam" id="PF02321">
    <property type="entry name" value="OEP"/>
    <property type="match status" value="2"/>
</dbReference>
<keyword evidence="2" id="KW-0812">Transmembrane</keyword>
<comment type="caution">
    <text evidence="3">The sequence shown here is derived from an EMBL/GenBank/DDBJ whole genome shotgun (WGS) entry which is preliminary data.</text>
</comment>
<dbReference type="GO" id="GO:0005886">
    <property type="term" value="C:plasma membrane"/>
    <property type="evidence" value="ECO:0007669"/>
    <property type="project" value="UniProtKB-SubCell"/>
</dbReference>
<reference evidence="3" key="1">
    <citation type="submission" date="2020-10" db="EMBL/GenBank/DDBJ databases">
        <authorList>
            <person name="Gilroy R."/>
        </authorList>
    </citation>
    <scope>NUCLEOTIDE SEQUENCE</scope>
    <source>
        <strain evidence="3">3924</strain>
    </source>
</reference>
<dbReference type="InterPro" id="IPR003423">
    <property type="entry name" value="OMP_efflux"/>
</dbReference>
<dbReference type="Gene3D" id="1.20.1600.10">
    <property type="entry name" value="Outer membrane efflux proteins (OEP)"/>
    <property type="match status" value="1"/>
</dbReference>
<accession>A0A940DLK2</accession>
<keyword evidence="2" id="KW-0449">Lipoprotein</keyword>